<dbReference type="SMART" id="SM00054">
    <property type="entry name" value="EFh"/>
    <property type="match status" value="1"/>
</dbReference>
<evidence type="ECO:0000256" key="3">
    <source>
        <dbReference type="SAM" id="MobiDB-lite"/>
    </source>
</evidence>
<gene>
    <name evidence="5" type="ORF">BSAL_63580</name>
</gene>
<proteinExistence type="predicted"/>
<feature type="domain" description="EF-hand" evidence="4">
    <location>
        <begin position="77"/>
        <end position="112"/>
    </location>
</feature>
<dbReference type="InterPro" id="IPR050230">
    <property type="entry name" value="CALM/Myosin/TropC-like"/>
</dbReference>
<evidence type="ECO:0000259" key="4">
    <source>
        <dbReference type="PROSITE" id="PS50222"/>
    </source>
</evidence>
<organism evidence="5 6">
    <name type="scientific">Bodo saltans</name>
    <name type="common">Flagellated protozoan</name>
    <dbReference type="NCBI Taxonomy" id="75058"/>
    <lineage>
        <taxon>Eukaryota</taxon>
        <taxon>Discoba</taxon>
        <taxon>Euglenozoa</taxon>
        <taxon>Kinetoplastea</taxon>
        <taxon>Metakinetoplastina</taxon>
        <taxon>Eubodonida</taxon>
        <taxon>Bodonidae</taxon>
        <taxon>Bodo</taxon>
    </lineage>
</organism>
<evidence type="ECO:0000256" key="2">
    <source>
        <dbReference type="ARBA" id="ARBA00022837"/>
    </source>
</evidence>
<feature type="compositionally biased region" description="Gly residues" evidence="3">
    <location>
        <begin position="184"/>
        <end position="199"/>
    </location>
</feature>
<keyword evidence="1" id="KW-0677">Repeat</keyword>
<keyword evidence="6" id="KW-1185">Reference proteome</keyword>
<evidence type="ECO:0000313" key="6">
    <source>
        <dbReference type="Proteomes" id="UP000051952"/>
    </source>
</evidence>
<dbReference type="VEuPathDB" id="TriTrypDB:BSAL_63580"/>
<dbReference type="AlphaFoldDB" id="A0A0S4KHL8"/>
<sequence length="245" mass="26689">MSLKEETQWQEVWKLYDADKDQLLTRQEFMSALRVLGRRYTQEQMEKIHFQSCTGNNGNTVDYDTYLGVLGDLYDGPNSDDLASAFRAFDGKECGYFTPQQIQSMLTSTGDKLTEEEAAVVMEGLPVVQGKVDIPRLMQYFTPPVPSTKPNITELMREIMREEVLKREVQAQEVQSAGGSSTTAGGGYGDTMGGGGGGSVASDDDLDGDAEAMLGTTSRSSARGGGGGTRDDDDNSELLENETFL</sequence>
<keyword evidence="2" id="KW-0106">Calcium</keyword>
<dbReference type="CDD" id="cd00051">
    <property type="entry name" value="EFh"/>
    <property type="match status" value="1"/>
</dbReference>
<dbReference type="InterPro" id="IPR002048">
    <property type="entry name" value="EF_hand_dom"/>
</dbReference>
<feature type="region of interest" description="Disordered" evidence="3">
    <location>
        <begin position="170"/>
        <end position="245"/>
    </location>
</feature>
<dbReference type="PROSITE" id="PS50222">
    <property type="entry name" value="EF_HAND_2"/>
    <property type="match status" value="2"/>
</dbReference>
<feature type="domain" description="EF-hand" evidence="4">
    <location>
        <begin position="4"/>
        <end position="39"/>
    </location>
</feature>
<evidence type="ECO:0000313" key="5">
    <source>
        <dbReference type="EMBL" id="CUI13265.1"/>
    </source>
</evidence>
<dbReference type="Proteomes" id="UP000051952">
    <property type="component" value="Unassembled WGS sequence"/>
</dbReference>
<dbReference type="OrthoDB" id="26525at2759"/>
<dbReference type="InterPro" id="IPR011992">
    <property type="entry name" value="EF-hand-dom_pair"/>
</dbReference>
<dbReference type="PANTHER" id="PTHR23048">
    <property type="entry name" value="MYOSIN LIGHT CHAIN 1, 3"/>
    <property type="match status" value="1"/>
</dbReference>
<dbReference type="InterPro" id="IPR018247">
    <property type="entry name" value="EF_Hand_1_Ca_BS"/>
</dbReference>
<evidence type="ECO:0000256" key="1">
    <source>
        <dbReference type="ARBA" id="ARBA00022737"/>
    </source>
</evidence>
<accession>A0A0S4KHL8</accession>
<dbReference type="SUPFAM" id="SSF47473">
    <property type="entry name" value="EF-hand"/>
    <property type="match status" value="1"/>
</dbReference>
<name>A0A0S4KHL8_BODSA</name>
<reference evidence="6" key="1">
    <citation type="submission" date="2015-09" db="EMBL/GenBank/DDBJ databases">
        <authorList>
            <consortium name="Pathogen Informatics"/>
        </authorList>
    </citation>
    <scope>NUCLEOTIDE SEQUENCE [LARGE SCALE GENOMIC DNA]</scope>
    <source>
        <strain evidence="6">Lake Konstanz</strain>
    </source>
</reference>
<feature type="compositionally biased region" description="Low complexity" evidence="3">
    <location>
        <begin position="211"/>
        <end position="222"/>
    </location>
</feature>
<dbReference type="Gene3D" id="1.10.238.10">
    <property type="entry name" value="EF-hand"/>
    <property type="match status" value="1"/>
</dbReference>
<dbReference type="GO" id="GO:0005509">
    <property type="term" value="F:calcium ion binding"/>
    <property type="evidence" value="ECO:0007669"/>
    <property type="project" value="InterPro"/>
</dbReference>
<feature type="compositionally biased region" description="Acidic residues" evidence="3">
    <location>
        <begin position="231"/>
        <end position="245"/>
    </location>
</feature>
<dbReference type="PROSITE" id="PS00018">
    <property type="entry name" value="EF_HAND_1"/>
    <property type="match status" value="1"/>
</dbReference>
<protein>
    <submittedName>
        <fullName evidence="5">Calmodulin, putative</fullName>
    </submittedName>
</protein>
<dbReference type="EMBL" id="CYKH01000354">
    <property type="protein sequence ID" value="CUI13265.1"/>
    <property type="molecule type" value="Genomic_DNA"/>
</dbReference>
<dbReference type="GO" id="GO:0016460">
    <property type="term" value="C:myosin II complex"/>
    <property type="evidence" value="ECO:0007669"/>
    <property type="project" value="TreeGrafter"/>
</dbReference>
<dbReference type="PANTHER" id="PTHR23048:SF0">
    <property type="entry name" value="CALMODULIN LIKE 3"/>
    <property type="match status" value="1"/>
</dbReference>